<feature type="compositionally biased region" description="Basic residues" evidence="1">
    <location>
        <begin position="45"/>
        <end position="59"/>
    </location>
</feature>
<dbReference type="Proteomes" id="UP001066276">
    <property type="component" value="Chromosome 8"/>
</dbReference>
<comment type="caution">
    <text evidence="2">The sequence shown here is derived from an EMBL/GenBank/DDBJ whole genome shotgun (WGS) entry which is preliminary data.</text>
</comment>
<dbReference type="AlphaFoldDB" id="A0AAV7NLL6"/>
<protein>
    <submittedName>
        <fullName evidence="2">Uncharacterized protein</fullName>
    </submittedName>
</protein>
<name>A0AAV7NLL6_PLEWA</name>
<evidence type="ECO:0000313" key="2">
    <source>
        <dbReference type="EMBL" id="KAJ1116940.1"/>
    </source>
</evidence>
<evidence type="ECO:0000313" key="3">
    <source>
        <dbReference type="Proteomes" id="UP001066276"/>
    </source>
</evidence>
<feature type="region of interest" description="Disordered" evidence="1">
    <location>
        <begin position="44"/>
        <end position="68"/>
    </location>
</feature>
<sequence length="182" mass="19517">MGTSCALRSSGVAGPQIYLHAGPSSNSPDVAAKPPVTTTWCLRVPGKRHPSRSHHHKPKEKAADGDSWHDHGLSAAIRLCAGAPVVLAIPSSRGGAHLPLQVWQQPDGRYPIRLPTCGRPLRQPRSPPGRPSILRPLGLQASVSMLPPLRPMWLSISEAQMPLLWLCAKYSASWFVSDVAAG</sequence>
<organism evidence="2 3">
    <name type="scientific">Pleurodeles waltl</name>
    <name type="common">Iberian ribbed newt</name>
    <dbReference type="NCBI Taxonomy" id="8319"/>
    <lineage>
        <taxon>Eukaryota</taxon>
        <taxon>Metazoa</taxon>
        <taxon>Chordata</taxon>
        <taxon>Craniata</taxon>
        <taxon>Vertebrata</taxon>
        <taxon>Euteleostomi</taxon>
        <taxon>Amphibia</taxon>
        <taxon>Batrachia</taxon>
        <taxon>Caudata</taxon>
        <taxon>Salamandroidea</taxon>
        <taxon>Salamandridae</taxon>
        <taxon>Pleurodelinae</taxon>
        <taxon>Pleurodeles</taxon>
    </lineage>
</organism>
<proteinExistence type="predicted"/>
<gene>
    <name evidence="2" type="ORF">NDU88_005142</name>
</gene>
<accession>A0AAV7NLL6</accession>
<keyword evidence="3" id="KW-1185">Reference proteome</keyword>
<dbReference type="EMBL" id="JANPWB010000012">
    <property type="protein sequence ID" value="KAJ1116940.1"/>
    <property type="molecule type" value="Genomic_DNA"/>
</dbReference>
<evidence type="ECO:0000256" key="1">
    <source>
        <dbReference type="SAM" id="MobiDB-lite"/>
    </source>
</evidence>
<reference evidence="2" key="1">
    <citation type="journal article" date="2022" name="bioRxiv">
        <title>Sequencing and chromosome-scale assembly of the giantPleurodeles waltlgenome.</title>
        <authorList>
            <person name="Brown T."/>
            <person name="Elewa A."/>
            <person name="Iarovenko S."/>
            <person name="Subramanian E."/>
            <person name="Araus A.J."/>
            <person name="Petzold A."/>
            <person name="Susuki M."/>
            <person name="Suzuki K.-i.T."/>
            <person name="Hayashi T."/>
            <person name="Toyoda A."/>
            <person name="Oliveira C."/>
            <person name="Osipova E."/>
            <person name="Leigh N.D."/>
            <person name="Simon A."/>
            <person name="Yun M.H."/>
        </authorList>
    </citation>
    <scope>NUCLEOTIDE SEQUENCE</scope>
    <source>
        <strain evidence="2">20211129_DDA</strain>
        <tissue evidence="2">Liver</tissue>
    </source>
</reference>